<dbReference type="RefSeq" id="WP_013125120.1">
    <property type="nucleotide sequence ID" value="NC_014158.1"/>
</dbReference>
<evidence type="ECO:0000259" key="1">
    <source>
        <dbReference type="Pfam" id="PF06259"/>
    </source>
</evidence>
<accession>D5URM5</accession>
<keyword evidence="3" id="KW-1185">Reference proteome</keyword>
<dbReference type="eggNOG" id="COG4099">
    <property type="taxonomic scope" value="Bacteria"/>
</dbReference>
<reference evidence="3" key="1">
    <citation type="submission" date="2010-03" db="EMBL/GenBank/DDBJ databases">
        <title>The complete chromosome of Tsukamurella paurometabola DSM 20162.</title>
        <authorList>
            <consortium name="US DOE Joint Genome Institute (JGI-PGF)"/>
            <person name="Lucas S."/>
            <person name="Copeland A."/>
            <person name="Lapidus A."/>
            <person name="Glavina del Rio T."/>
            <person name="Dalin E."/>
            <person name="Tice H."/>
            <person name="Bruce D."/>
            <person name="Goodwin L."/>
            <person name="Pitluck S."/>
            <person name="Kyrpides N."/>
            <person name="Mavromatis K."/>
            <person name="Ivanova N."/>
            <person name="Mikhailova N."/>
            <person name="Munk A.C."/>
            <person name="Brettin T."/>
            <person name="Detter J.C."/>
            <person name="Tapia R."/>
            <person name="Han C."/>
            <person name="Larimer F."/>
            <person name="Land M."/>
            <person name="Hauser L."/>
            <person name="Markowitz V."/>
            <person name="Cheng J.-F."/>
            <person name="Hugenholtz P."/>
            <person name="Woyke T."/>
            <person name="Wu D."/>
            <person name="Jando M."/>
            <person name="Brambilla E."/>
            <person name="Klenk H.-P."/>
            <person name="Eisen J.A."/>
        </authorList>
    </citation>
    <scope>NUCLEOTIDE SEQUENCE [LARGE SCALE GENOMIC DNA]</scope>
    <source>
        <strain evidence="3">ATCC 8368 / DSM 20162 / CCUG 35730 / CIP 100753 / JCM 10117 / KCTC 9821 / NBRC 16120 / NCIMB 702349 / NCTC 13040</strain>
    </source>
</reference>
<feature type="domain" description="DUF1023" evidence="1">
    <location>
        <begin position="153"/>
        <end position="316"/>
    </location>
</feature>
<dbReference type="KEGG" id="tpr:Tpau_0437"/>
<dbReference type="Pfam" id="PF06259">
    <property type="entry name" value="Abhydrolase_8"/>
    <property type="match status" value="1"/>
</dbReference>
<name>D5URM5_TSUPD</name>
<sequence>MVVGEALRAPQSWTGGTAEAYDRWAGYAVRATAELDAALRRAEAEIARGGPGLAERLAAIELPAAVPVREAPASAPEPAAWTRHRANRVRLAAQLRELRAIARPTAAQRRRLAMAETVAARLAELDGAVDPITGARVPVQLLTYEPEAFGGDGAVVVSIGDLAAADRVGVLVPGMGTTAASLGAVGGGAARLYAAARRADPDGSVAAIAWIGYDAPSGRGAAAQVVTGHAASRGAERLRADLAEVSAMAPDDARTVVFGHSYGATTAATAGRHGALAGTVDAMVLFGAPGAGPVRSAAELGLADGVYVARDRDDPVPPGAFLGGLAGRALGMVPGLMGLGLGVDPAAESFGATAIAADGPTGRLGAHSGYLDAASPALAEFGRILAGVRDDAR</sequence>
<reference evidence="2 3" key="2">
    <citation type="journal article" date="2011" name="Stand. Genomic Sci.">
        <title>Complete genome sequence of Tsukamurella paurometabola type strain (no. 33).</title>
        <authorList>
            <person name="Munk A.C."/>
            <person name="Lapidus A."/>
            <person name="Lucas S."/>
            <person name="Nolan M."/>
            <person name="Tice H."/>
            <person name="Cheng J.F."/>
            <person name="Del Rio T.G."/>
            <person name="Goodwin L."/>
            <person name="Pitluck S."/>
            <person name="Liolios K."/>
            <person name="Huntemann M."/>
            <person name="Ivanova N."/>
            <person name="Mavromatis K."/>
            <person name="Mikhailova N."/>
            <person name="Pati A."/>
            <person name="Chen A."/>
            <person name="Palaniappan K."/>
            <person name="Tapia R."/>
            <person name="Han C."/>
            <person name="Land M."/>
            <person name="Hauser L."/>
            <person name="Chang Y.J."/>
            <person name="Jeffries C.D."/>
            <person name="Brettin T."/>
            <person name="Yasawong M."/>
            <person name="Brambilla E.M."/>
            <person name="Rohde M."/>
            <person name="Sikorski J."/>
            <person name="Goker M."/>
            <person name="Detter J.C."/>
            <person name="Woyke T."/>
            <person name="Bristow J."/>
            <person name="Eisen J.A."/>
            <person name="Markowitz V."/>
            <person name="Hugenholtz P."/>
            <person name="Kyrpides N.C."/>
            <person name="Klenk H.P."/>
        </authorList>
    </citation>
    <scope>NUCLEOTIDE SEQUENCE [LARGE SCALE GENOMIC DNA]</scope>
    <source>
        <strain evidence="3">ATCC 8368 / DSM 20162 / CCUG 35730 / CIP 100753 / JCM 10117 / KCTC 9821 / NBRC 16120 / NCIMB 702349 / NCTC 13040</strain>
    </source>
</reference>
<dbReference type="InterPro" id="IPR029058">
    <property type="entry name" value="AB_hydrolase_fold"/>
</dbReference>
<dbReference type="Gene3D" id="3.40.50.1820">
    <property type="entry name" value="alpha/beta hydrolase"/>
    <property type="match status" value="1"/>
</dbReference>
<dbReference type="AlphaFoldDB" id="D5URM5"/>
<dbReference type="STRING" id="521096.Tpau_0437"/>
<protein>
    <recommendedName>
        <fullName evidence="1">DUF1023 domain-containing protein</fullName>
    </recommendedName>
</protein>
<dbReference type="HOGENOM" id="CLU_048876_0_0_11"/>
<evidence type="ECO:0000313" key="2">
    <source>
        <dbReference type="EMBL" id="ADG77078.1"/>
    </source>
</evidence>
<gene>
    <name evidence="2" type="ordered locus">Tpau_0437</name>
</gene>
<organism evidence="2 3">
    <name type="scientific">Tsukamurella paurometabola (strain ATCC 8368 / DSM 20162 / CCUG 35730 / CIP 100753 / JCM 10117 / KCTC 9821 / NBRC 16120 / NCIMB 702349 / NCTC 13040)</name>
    <name type="common">Corynebacterium paurometabolum</name>
    <dbReference type="NCBI Taxonomy" id="521096"/>
    <lineage>
        <taxon>Bacteria</taxon>
        <taxon>Bacillati</taxon>
        <taxon>Actinomycetota</taxon>
        <taxon>Actinomycetes</taxon>
        <taxon>Mycobacteriales</taxon>
        <taxon>Tsukamurellaceae</taxon>
        <taxon>Tsukamurella</taxon>
    </lineage>
</organism>
<dbReference type="SUPFAM" id="SSF53474">
    <property type="entry name" value="alpha/beta-Hydrolases"/>
    <property type="match status" value="1"/>
</dbReference>
<dbReference type="Proteomes" id="UP000001213">
    <property type="component" value="Chromosome"/>
</dbReference>
<dbReference type="EMBL" id="CP001966">
    <property type="protein sequence ID" value="ADG77078.1"/>
    <property type="molecule type" value="Genomic_DNA"/>
</dbReference>
<proteinExistence type="predicted"/>
<dbReference type="ESTHER" id="tsupd-d5urm5">
    <property type="family name" value="Duf_1023"/>
</dbReference>
<evidence type="ECO:0000313" key="3">
    <source>
        <dbReference type="Proteomes" id="UP000001213"/>
    </source>
</evidence>
<dbReference type="InterPro" id="IPR010427">
    <property type="entry name" value="DUF1023"/>
</dbReference>